<dbReference type="Proteomes" id="UP000824469">
    <property type="component" value="Unassembled WGS sequence"/>
</dbReference>
<dbReference type="EMBL" id="JAHRHJ020000008">
    <property type="protein sequence ID" value="KAH9303807.1"/>
    <property type="molecule type" value="Genomic_DNA"/>
</dbReference>
<evidence type="ECO:0000313" key="2">
    <source>
        <dbReference type="Proteomes" id="UP000824469"/>
    </source>
</evidence>
<sequence>FDPTQEEREFTFKSYNQATEGLYNGVQGLERSNDLVQEEIQETTLSSDPVLQIQQTDCRRALKWNSRVGEGEDSVKRSQRLKEKKWQKLEVIGL</sequence>
<name>A0AA38FIX7_TAXCH</name>
<feature type="non-terminal residue" evidence="1">
    <location>
        <position position="1"/>
    </location>
</feature>
<reference evidence="1 2" key="1">
    <citation type="journal article" date="2021" name="Nat. Plants">
        <title>The Taxus genome provides insights into paclitaxel biosynthesis.</title>
        <authorList>
            <person name="Xiong X."/>
            <person name="Gou J."/>
            <person name="Liao Q."/>
            <person name="Li Y."/>
            <person name="Zhou Q."/>
            <person name="Bi G."/>
            <person name="Li C."/>
            <person name="Du R."/>
            <person name="Wang X."/>
            <person name="Sun T."/>
            <person name="Guo L."/>
            <person name="Liang H."/>
            <person name="Lu P."/>
            <person name="Wu Y."/>
            <person name="Zhang Z."/>
            <person name="Ro D.K."/>
            <person name="Shang Y."/>
            <person name="Huang S."/>
            <person name="Yan J."/>
        </authorList>
    </citation>
    <scope>NUCLEOTIDE SEQUENCE [LARGE SCALE GENOMIC DNA]</scope>
    <source>
        <strain evidence="1">Ta-2019</strain>
    </source>
</reference>
<proteinExistence type="predicted"/>
<gene>
    <name evidence="1" type="ORF">KI387_008211</name>
</gene>
<keyword evidence="2" id="KW-1185">Reference proteome</keyword>
<dbReference type="AlphaFoldDB" id="A0AA38FIX7"/>
<comment type="caution">
    <text evidence="1">The sequence shown here is derived from an EMBL/GenBank/DDBJ whole genome shotgun (WGS) entry which is preliminary data.</text>
</comment>
<organism evidence="1 2">
    <name type="scientific">Taxus chinensis</name>
    <name type="common">Chinese yew</name>
    <name type="synonym">Taxus wallichiana var. chinensis</name>
    <dbReference type="NCBI Taxonomy" id="29808"/>
    <lineage>
        <taxon>Eukaryota</taxon>
        <taxon>Viridiplantae</taxon>
        <taxon>Streptophyta</taxon>
        <taxon>Embryophyta</taxon>
        <taxon>Tracheophyta</taxon>
        <taxon>Spermatophyta</taxon>
        <taxon>Pinopsida</taxon>
        <taxon>Pinidae</taxon>
        <taxon>Conifers II</taxon>
        <taxon>Cupressales</taxon>
        <taxon>Taxaceae</taxon>
        <taxon>Taxus</taxon>
    </lineage>
</organism>
<accession>A0AA38FIX7</accession>
<evidence type="ECO:0000313" key="1">
    <source>
        <dbReference type="EMBL" id="KAH9303807.1"/>
    </source>
</evidence>
<protein>
    <submittedName>
        <fullName evidence="1">Uncharacterized protein</fullName>
    </submittedName>
</protein>